<dbReference type="InterPro" id="IPR050345">
    <property type="entry name" value="Aliph_Amidase/BUP"/>
</dbReference>
<dbReference type="Proteomes" id="UP000075573">
    <property type="component" value="Unassembled WGS sequence"/>
</dbReference>
<dbReference type="CDD" id="cd07569">
    <property type="entry name" value="DCase"/>
    <property type="match status" value="1"/>
</dbReference>
<comment type="caution">
    <text evidence="3">The sequence shown here is derived from an EMBL/GenBank/DDBJ whole genome shotgun (WGS) entry which is preliminary data.</text>
</comment>
<proteinExistence type="predicted"/>
<dbReference type="SUPFAM" id="SSF56317">
    <property type="entry name" value="Carbon-nitrogen hydrolase"/>
    <property type="match status" value="1"/>
</dbReference>
<dbReference type="Pfam" id="PF00795">
    <property type="entry name" value="CN_hydrolase"/>
    <property type="match status" value="1"/>
</dbReference>
<keyword evidence="1 3" id="KW-0378">Hydrolase</keyword>
<accession>A0A149QYK9</accession>
<evidence type="ECO:0000313" key="4">
    <source>
        <dbReference type="Proteomes" id="UP000075573"/>
    </source>
</evidence>
<gene>
    <name evidence="3" type="ORF">AD929_02860</name>
</gene>
<dbReference type="PANTHER" id="PTHR43674">
    <property type="entry name" value="NITRILASE C965.09-RELATED"/>
    <property type="match status" value="1"/>
</dbReference>
<evidence type="ECO:0000313" key="3">
    <source>
        <dbReference type="EMBL" id="KXV02400.1"/>
    </source>
</evidence>
<dbReference type="RefSeq" id="WP_062494158.1">
    <property type="nucleotide sequence ID" value="NZ_LHZB01000096.1"/>
</dbReference>
<dbReference type="GO" id="GO:0016811">
    <property type="term" value="F:hydrolase activity, acting on carbon-nitrogen (but not peptide) bonds, in linear amides"/>
    <property type="evidence" value="ECO:0007669"/>
    <property type="project" value="TreeGrafter"/>
</dbReference>
<organism evidence="3 4">
    <name type="scientific">Gluconobacter potus</name>
    <dbReference type="NCBI Taxonomy" id="2724927"/>
    <lineage>
        <taxon>Bacteria</taxon>
        <taxon>Pseudomonadati</taxon>
        <taxon>Pseudomonadota</taxon>
        <taxon>Alphaproteobacteria</taxon>
        <taxon>Acetobacterales</taxon>
        <taxon>Acetobacteraceae</taxon>
        <taxon>Gluconobacter</taxon>
    </lineage>
</organism>
<dbReference type="InterPro" id="IPR036526">
    <property type="entry name" value="C-N_Hydrolase_sf"/>
</dbReference>
<dbReference type="PROSITE" id="PS50263">
    <property type="entry name" value="CN_HYDROLASE"/>
    <property type="match status" value="1"/>
</dbReference>
<evidence type="ECO:0000259" key="2">
    <source>
        <dbReference type="PROSITE" id="PS50263"/>
    </source>
</evidence>
<dbReference type="InterPro" id="IPR003010">
    <property type="entry name" value="C-N_Hydrolase"/>
</dbReference>
<dbReference type="AlphaFoldDB" id="A0A149QYK9"/>
<feature type="domain" description="CN hydrolase" evidence="2">
    <location>
        <begin position="5"/>
        <end position="278"/>
    </location>
</feature>
<dbReference type="PATRIC" id="fig|442.7.peg.572"/>
<protein>
    <submittedName>
        <fullName evidence="3">N-carbamoyl-D-amino acid hydrolase</fullName>
    </submittedName>
</protein>
<sequence>MGRIIRIAAAQMGPTQKADERSHTVRRMIALLEEAASKGATLVVYPELAFTTFFPRWLLDGHELLKEYERSMPNPEVQPLFDRARELGIGFYVGYAELTPEGERFNTSIIVACDGTILGKYRKVHLPGSVEPRPGAKFQQLEKRYFKYGDLGFPVYRAGAEWSNALIGMLICNDRRWPEAWRALALQGMELLCVGYNSAAYDPNGGDTESADLRTFHAQLVAQANAYMNACWAVAVAKAGDEDGSCLIGGSCIVNPNGQIVAQAQTLADEVIVADCDLDLCQQGKTKMFNFEAHRRPQWYTRITSQTGVVYPEDEIG</sequence>
<name>A0A149QYK9_9PROT</name>
<evidence type="ECO:0000256" key="1">
    <source>
        <dbReference type="ARBA" id="ARBA00022801"/>
    </source>
</evidence>
<dbReference type="EMBL" id="LHZB01000096">
    <property type="protein sequence ID" value="KXV02400.1"/>
    <property type="molecule type" value="Genomic_DNA"/>
</dbReference>
<dbReference type="PANTHER" id="PTHR43674:SF12">
    <property type="entry name" value="NITRILASE C965.09-RELATED"/>
    <property type="match status" value="1"/>
</dbReference>
<dbReference type="Gene3D" id="3.60.110.10">
    <property type="entry name" value="Carbon-nitrogen hydrolase"/>
    <property type="match status" value="1"/>
</dbReference>
<reference evidence="3 4" key="1">
    <citation type="submission" date="2015-06" db="EMBL/GenBank/DDBJ databases">
        <title>Improved classification and identification of acetic acid bacteria using matrix-assisted laser desorption/ionization time-of-flight mass spectrometry; Gluconobacter nephelii and Gluconobacter uchimurae are later heterotypic synonyms of Gluconobacter japonicus and Gluconobacter oxydans, respectively.</title>
        <authorList>
            <person name="Li L."/>
            <person name="Cleenwerck I."/>
            <person name="De Vuyst L."/>
            <person name="Vandamme P."/>
        </authorList>
    </citation>
    <scope>NUCLEOTIDE SEQUENCE [LARGE SCALE GENOMIC DNA]</scope>
    <source>
        <strain evidence="3 4">LMG 1764</strain>
    </source>
</reference>